<dbReference type="RefSeq" id="WP_244516626.1">
    <property type="nucleotide sequence ID" value="NZ_FNIL01000001.1"/>
</dbReference>
<dbReference type="InterPro" id="IPR016181">
    <property type="entry name" value="Acyl_CoA_acyltransferase"/>
</dbReference>
<protein>
    <recommendedName>
        <fullName evidence="4">GNAT family N-acetyltransferase</fullName>
    </recommendedName>
</protein>
<gene>
    <name evidence="2" type="ORF">SAMN04488053_101532</name>
</gene>
<dbReference type="Proteomes" id="UP000198778">
    <property type="component" value="Unassembled WGS sequence"/>
</dbReference>
<feature type="coiled-coil region" evidence="1">
    <location>
        <begin position="15"/>
        <end position="42"/>
    </location>
</feature>
<reference evidence="3" key="1">
    <citation type="submission" date="2016-10" db="EMBL/GenBank/DDBJ databases">
        <authorList>
            <person name="Varghese N."/>
            <person name="Submissions S."/>
        </authorList>
    </citation>
    <scope>NUCLEOTIDE SEQUENCE [LARGE SCALE GENOMIC DNA]</scope>
    <source>
        <strain evidence="3">CGMCC 1.10369</strain>
    </source>
</reference>
<dbReference type="AlphaFoldDB" id="A0A1H0AM41"/>
<organism evidence="2 3">
    <name type="scientific">Alkalicoccus daliensis</name>
    <dbReference type="NCBI Taxonomy" id="745820"/>
    <lineage>
        <taxon>Bacteria</taxon>
        <taxon>Bacillati</taxon>
        <taxon>Bacillota</taxon>
        <taxon>Bacilli</taxon>
        <taxon>Bacillales</taxon>
        <taxon>Bacillaceae</taxon>
        <taxon>Alkalicoccus</taxon>
    </lineage>
</organism>
<proteinExistence type="predicted"/>
<keyword evidence="1" id="KW-0175">Coiled coil</keyword>
<evidence type="ECO:0000256" key="1">
    <source>
        <dbReference type="SAM" id="Coils"/>
    </source>
</evidence>
<accession>A0A1H0AM41</accession>
<evidence type="ECO:0000313" key="3">
    <source>
        <dbReference type="Proteomes" id="UP000198778"/>
    </source>
</evidence>
<evidence type="ECO:0008006" key="4">
    <source>
        <dbReference type="Google" id="ProtNLM"/>
    </source>
</evidence>
<dbReference type="EMBL" id="FNIL01000001">
    <property type="protein sequence ID" value="SDN34203.1"/>
    <property type="molecule type" value="Genomic_DNA"/>
</dbReference>
<sequence length="171" mass="20188">MQTAFLMDAKETKEKETIIQEYENLEMQLLRLQNNLKEIAKHYNVVGVEQTKEDSLLILYTSDNGEICRFMAHECNKPFQGHWDFSIHASYKEDCLHIDDIRGEADKGFGSVCIQHLKDYIKSRNVPFLTGNISPRDWGHSDRLIHFYQKHNFHIHLNESEQSGEIYWENK</sequence>
<evidence type="ECO:0000313" key="2">
    <source>
        <dbReference type="EMBL" id="SDN34203.1"/>
    </source>
</evidence>
<keyword evidence="3" id="KW-1185">Reference proteome</keyword>
<dbReference type="SUPFAM" id="SSF55729">
    <property type="entry name" value="Acyl-CoA N-acyltransferases (Nat)"/>
    <property type="match status" value="1"/>
</dbReference>
<name>A0A1H0AM41_9BACI</name>